<dbReference type="GO" id="GO:0005506">
    <property type="term" value="F:iron ion binding"/>
    <property type="evidence" value="ECO:0007669"/>
    <property type="project" value="InterPro"/>
</dbReference>
<feature type="transmembrane region" description="Helical" evidence="6">
    <location>
        <begin position="258"/>
        <end position="279"/>
    </location>
</feature>
<keyword evidence="4 6" id="KW-0472">Membrane</keyword>
<feature type="domain" description="Fatty acid hydroxylase" evidence="7">
    <location>
        <begin position="198"/>
        <end position="334"/>
    </location>
</feature>
<gene>
    <name evidence="8" type="ORF">TRUGW13939_02030</name>
</gene>
<keyword evidence="9" id="KW-1185">Reference proteome</keyword>
<name>A0A7H8QLY1_TALRU</name>
<evidence type="ECO:0000256" key="3">
    <source>
        <dbReference type="ARBA" id="ARBA00022989"/>
    </source>
</evidence>
<dbReference type="Pfam" id="PF04116">
    <property type="entry name" value="FA_hydroxylase"/>
    <property type="match status" value="1"/>
</dbReference>
<keyword evidence="2 6" id="KW-0812">Transmembrane</keyword>
<dbReference type="InterPro" id="IPR050307">
    <property type="entry name" value="Sterol_Desaturase_Related"/>
</dbReference>
<evidence type="ECO:0000259" key="7">
    <source>
        <dbReference type="Pfam" id="PF04116"/>
    </source>
</evidence>
<dbReference type="OrthoDB" id="1658724at2759"/>
<evidence type="ECO:0000256" key="1">
    <source>
        <dbReference type="ARBA" id="ARBA00004370"/>
    </source>
</evidence>
<feature type="transmembrane region" description="Helical" evidence="6">
    <location>
        <begin position="178"/>
        <end position="203"/>
    </location>
</feature>
<proteinExistence type="predicted"/>
<evidence type="ECO:0000256" key="2">
    <source>
        <dbReference type="ARBA" id="ARBA00022692"/>
    </source>
</evidence>
<dbReference type="EMBL" id="CP055898">
    <property type="protein sequence ID" value="QKX54940.1"/>
    <property type="molecule type" value="Genomic_DNA"/>
</dbReference>
<evidence type="ECO:0000313" key="9">
    <source>
        <dbReference type="Proteomes" id="UP000509510"/>
    </source>
</evidence>
<dbReference type="AlphaFoldDB" id="A0A7H8QLY1"/>
<organism evidence="8 9">
    <name type="scientific">Talaromyces rugulosus</name>
    <name type="common">Penicillium rugulosum</name>
    <dbReference type="NCBI Taxonomy" id="121627"/>
    <lineage>
        <taxon>Eukaryota</taxon>
        <taxon>Fungi</taxon>
        <taxon>Dikarya</taxon>
        <taxon>Ascomycota</taxon>
        <taxon>Pezizomycotina</taxon>
        <taxon>Eurotiomycetes</taxon>
        <taxon>Eurotiomycetidae</taxon>
        <taxon>Eurotiales</taxon>
        <taxon>Trichocomaceae</taxon>
        <taxon>Talaromyces</taxon>
        <taxon>Talaromyces sect. Islandici</taxon>
    </lineage>
</organism>
<keyword evidence="3 6" id="KW-1133">Transmembrane helix</keyword>
<reference evidence="9" key="1">
    <citation type="submission" date="2020-06" db="EMBL/GenBank/DDBJ databases">
        <title>A chromosome-scale genome assembly of Talaromyces rugulosus W13939.</title>
        <authorList>
            <person name="Wang B."/>
            <person name="Guo L."/>
            <person name="Ye K."/>
            <person name="Wang L."/>
        </authorList>
    </citation>
    <scope>NUCLEOTIDE SEQUENCE [LARGE SCALE GENOMIC DNA]</scope>
    <source>
        <strain evidence="9">W13939</strain>
    </source>
</reference>
<evidence type="ECO:0000256" key="4">
    <source>
        <dbReference type="ARBA" id="ARBA00023136"/>
    </source>
</evidence>
<dbReference type="InterPro" id="IPR006694">
    <property type="entry name" value="Fatty_acid_hydroxylase"/>
</dbReference>
<dbReference type="GeneID" id="55989540"/>
<evidence type="ECO:0000256" key="5">
    <source>
        <dbReference type="SAM" id="MobiDB-lite"/>
    </source>
</evidence>
<accession>A0A7H8QLY1</accession>
<dbReference type="GO" id="GO:0016491">
    <property type="term" value="F:oxidoreductase activity"/>
    <property type="evidence" value="ECO:0007669"/>
    <property type="project" value="InterPro"/>
</dbReference>
<dbReference type="KEGG" id="trg:TRUGW13939_02030"/>
<protein>
    <recommendedName>
        <fullName evidence="7">Fatty acid hydroxylase domain-containing protein</fullName>
    </recommendedName>
</protein>
<sequence length="354" mass="40725">MLHRRSRATSVRDNPRHAPNHAAANGDPPASAPPFIKFLLPSSGIPTAIPILLESHKMNSTLASLTGPSDYWSQFDEISKYNVHFNLAEKLWAAWYAYMQNDVLATGILSFGMHELVYFGRSLPWIIIDALGLFRNYKIQSNKIPTAKEQWNCAKLVLLSHFTVELPQIWLFHPMAQYFGLATTAPFPSLSTMAYQIAVFFVLEDTWHYFSHRALHWGPLYKGIHKIHHQYSAPFGLAAEYASPIEVMLLGFGTVSSPILWCAITGDLHIMTMYLWILFRLFQAIDAHSGYEFPWSLHHFLPFWAGAEHHDVHHEKFVGNYASSFRWWDYLLDTEYSAESVKRWREKKLAKKAN</sequence>
<evidence type="ECO:0000256" key="6">
    <source>
        <dbReference type="SAM" id="Phobius"/>
    </source>
</evidence>
<dbReference type="GO" id="GO:0016020">
    <property type="term" value="C:membrane"/>
    <property type="evidence" value="ECO:0007669"/>
    <property type="project" value="UniProtKB-SubCell"/>
</dbReference>
<feature type="region of interest" description="Disordered" evidence="5">
    <location>
        <begin position="1"/>
        <end position="29"/>
    </location>
</feature>
<dbReference type="Proteomes" id="UP000509510">
    <property type="component" value="Chromosome I"/>
</dbReference>
<dbReference type="PANTHER" id="PTHR11863">
    <property type="entry name" value="STEROL DESATURASE"/>
    <property type="match status" value="1"/>
</dbReference>
<dbReference type="GO" id="GO:0008610">
    <property type="term" value="P:lipid biosynthetic process"/>
    <property type="evidence" value="ECO:0007669"/>
    <property type="project" value="InterPro"/>
</dbReference>
<comment type="subcellular location">
    <subcellularLocation>
        <location evidence="1">Membrane</location>
    </subcellularLocation>
</comment>
<dbReference type="RefSeq" id="XP_035341119.1">
    <property type="nucleotide sequence ID" value="XM_035485226.1"/>
</dbReference>
<evidence type="ECO:0000313" key="8">
    <source>
        <dbReference type="EMBL" id="QKX54940.1"/>
    </source>
</evidence>